<dbReference type="SUPFAM" id="SSF46785">
    <property type="entry name" value="Winged helix' DNA-binding domain"/>
    <property type="match status" value="1"/>
</dbReference>
<gene>
    <name evidence="6" type="ORF">HUK84_05160</name>
</gene>
<dbReference type="Pfam" id="PF00126">
    <property type="entry name" value="HTH_1"/>
    <property type="match status" value="1"/>
</dbReference>
<comment type="similarity">
    <text evidence="1">Belongs to the LysR transcriptional regulatory family.</text>
</comment>
<dbReference type="InterPro" id="IPR005119">
    <property type="entry name" value="LysR_subst-bd"/>
</dbReference>
<keyword evidence="4" id="KW-0804">Transcription</keyword>
<dbReference type="Pfam" id="PF03466">
    <property type="entry name" value="LysR_substrate"/>
    <property type="match status" value="1"/>
</dbReference>
<evidence type="ECO:0000256" key="3">
    <source>
        <dbReference type="ARBA" id="ARBA00023125"/>
    </source>
</evidence>
<keyword evidence="2" id="KW-0805">Transcription regulation</keyword>
<evidence type="ECO:0000313" key="7">
    <source>
        <dbReference type="Proteomes" id="UP000534870"/>
    </source>
</evidence>
<dbReference type="PROSITE" id="PS50931">
    <property type="entry name" value="HTH_LYSR"/>
    <property type="match status" value="1"/>
</dbReference>
<dbReference type="AlphaFoldDB" id="A0A7Y7M493"/>
<evidence type="ECO:0000259" key="5">
    <source>
        <dbReference type="PROSITE" id="PS50931"/>
    </source>
</evidence>
<keyword evidence="3" id="KW-0238">DNA-binding</keyword>
<reference evidence="6 7" key="1">
    <citation type="submission" date="2020-06" db="EMBL/GenBank/DDBJ databases">
        <title>Description of novel acetic acid bacteria.</title>
        <authorList>
            <person name="Sombolestani A."/>
        </authorList>
    </citation>
    <scope>NUCLEOTIDE SEQUENCE [LARGE SCALE GENOMIC DNA]</scope>
    <source>
        <strain evidence="6 7">LMG 31431</strain>
    </source>
</reference>
<organism evidence="6 7">
    <name type="scientific">Nguyenibacter vanlangensis</name>
    <dbReference type="NCBI Taxonomy" id="1216886"/>
    <lineage>
        <taxon>Bacteria</taxon>
        <taxon>Pseudomonadati</taxon>
        <taxon>Pseudomonadota</taxon>
        <taxon>Alphaproteobacteria</taxon>
        <taxon>Acetobacterales</taxon>
        <taxon>Acetobacteraceae</taxon>
        <taxon>Nguyenibacter</taxon>
    </lineage>
</organism>
<dbReference type="GO" id="GO:0000976">
    <property type="term" value="F:transcription cis-regulatory region binding"/>
    <property type="evidence" value="ECO:0007669"/>
    <property type="project" value="TreeGrafter"/>
</dbReference>
<feature type="domain" description="HTH lysR-type" evidence="5">
    <location>
        <begin position="28"/>
        <end position="85"/>
    </location>
</feature>
<evidence type="ECO:0000256" key="4">
    <source>
        <dbReference type="ARBA" id="ARBA00023163"/>
    </source>
</evidence>
<sequence length="320" mass="35178">MHRTTTKGPTARMAVRPAAAFSGQLAEVDLRLLRVFRTVAQKGGFAAAELALGKSKSSISIDIAALENRLKIKLCKRGRGGFALTPEGAQVLDATTDLLRDIERFRDRVNSASGILSGRFTLYVTDNMLVYGETGIVRALELFASAHPDVVIDLRSTASHEIEYAVLDDRATAGITLRPHAQPNLQTTPLFTETLHLYCGRRHPLFARADDPITFDMLDGHRLIEVSDAATAPGWEDTRRTLTFSASAENIDARALLILTGQFIGFLPEIFATPLEASGQFRRLNCAGLPLVTQFHFLVKRDSHASLMAETFRRILQSTC</sequence>
<dbReference type="GO" id="GO:0003700">
    <property type="term" value="F:DNA-binding transcription factor activity"/>
    <property type="evidence" value="ECO:0007669"/>
    <property type="project" value="InterPro"/>
</dbReference>
<dbReference type="EMBL" id="JABXXP010000049">
    <property type="protein sequence ID" value="NVN10540.1"/>
    <property type="molecule type" value="Genomic_DNA"/>
</dbReference>
<protein>
    <submittedName>
        <fullName evidence="6">LysR family transcriptional regulator</fullName>
    </submittedName>
</protein>
<dbReference type="InterPro" id="IPR036388">
    <property type="entry name" value="WH-like_DNA-bd_sf"/>
</dbReference>
<dbReference type="InterPro" id="IPR000847">
    <property type="entry name" value="LysR_HTH_N"/>
</dbReference>
<dbReference type="Gene3D" id="1.10.10.10">
    <property type="entry name" value="Winged helix-like DNA-binding domain superfamily/Winged helix DNA-binding domain"/>
    <property type="match status" value="1"/>
</dbReference>
<dbReference type="SUPFAM" id="SSF53850">
    <property type="entry name" value="Periplasmic binding protein-like II"/>
    <property type="match status" value="1"/>
</dbReference>
<dbReference type="Proteomes" id="UP000534870">
    <property type="component" value="Unassembled WGS sequence"/>
</dbReference>
<accession>A0A7Y7M493</accession>
<evidence type="ECO:0000256" key="2">
    <source>
        <dbReference type="ARBA" id="ARBA00023015"/>
    </source>
</evidence>
<name>A0A7Y7M493_9PROT</name>
<evidence type="ECO:0000256" key="1">
    <source>
        <dbReference type="ARBA" id="ARBA00009437"/>
    </source>
</evidence>
<dbReference type="PANTHER" id="PTHR30126:SF98">
    <property type="entry name" value="HTH-TYPE TRANSCRIPTIONAL ACTIVATOR BAUR"/>
    <property type="match status" value="1"/>
</dbReference>
<dbReference type="InterPro" id="IPR036390">
    <property type="entry name" value="WH_DNA-bd_sf"/>
</dbReference>
<proteinExistence type="inferred from homology"/>
<evidence type="ECO:0000313" key="6">
    <source>
        <dbReference type="EMBL" id="NVN10540.1"/>
    </source>
</evidence>
<comment type="caution">
    <text evidence="6">The sequence shown here is derived from an EMBL/GenBank/DDBJ whole genome shotgun (WGS) entry which is preliminary data.</text>
</comment>
<dbReference type="Gene3D" id="3.40.190.290">
    <property type="match status" value="1"/>
</dbReference>
<dbReference type="CDD" id="cd05466">
    <property type="entry name" value="PBP2_LTTR_substrate"/>
    <property type="match status" value="1"/>
</dbReference>
<dbReference type="PANTHER" id="PTHR30126">
    <property type="entry name" value="HTH-TYPE TRANSCRIPTIONAL REGULATOR"/>
    <property type="match status" value="1"/>
</dbReference>